<feature type="binding site" evidence="8">
    <location>
        <position position="5"/>
    </location>
    <ligand>
        <name>Mg(2+)</name>
        <dbReference type="ChEBI" id="CHEBI:18420"/>
    </ligand>
</feature>
<accession>A0A370L4Q1</accession>
<dbReference type="PANTHER" id="PTHR33653">
    <property type="entry name" value="RIBONUCLEASE VAPC2"/>
    <property type="match status" value="1"/>
</dbReference>
<dbReference type="EMBL" id="QQTP01000008">
    <property type="protein sequence ID" value="RDJ23754.1"/>
    <property type="molecule type" value="Genomic_DNA"/>
</dbReference>
<dbReference type="Pfam" id="PF01850">
    <property type="entry name" value="PIN"/>
    <property type="match status" value="1"/>
</dbReference>
<evidence type="ECO:0000256" key="6">
    <source>
        <dbReference type="ARBA" id="ARBA00022842"/>
    </source>
</evidence>
<keyword evidence="11" id="KW-1185">Reference proteome</keyword>
<evidence type="ECO:0000259" key="9">
    <source>
        <dbReference type="Pfam" id="PF01850"/>
    </source>
</evidence>
<dbReference type="EC" id="3.1.-.-" evidence="8"/>
<dbReference type="GO" id="GO:0004540">
    <property type="term" value="F:RNA nuclease activity"/>
    <property type="evidence" value="ECO:0007669"/>
    <property type="project" value="InterPro"/>
</dbReference>
<feature type="binding site" evidence="8">
    <location>
        <position position="98"/>
    </location>
    <ligand>
        <name>Mg(2+)</name>
        <dbReference type="ChEBI" id="CHEBI:18420"/>
    </ligand>
</feature>
<sequence>MYLLDTNVISEARRGSPAAVAWLQSIEPEDIRFSVVSFGEINSGIERQWPKDRVFAERLLTWLNTLRSDHAERIIPVSLEISLEWGRISAGRSRGPADALIAATAIAHDLTLVTRNTRDFEDLPISLVNPWQA</sequence>
<evidence type="ECO:0000256" key="1">
    <source>
        <dbReference type="ARBA" id="ARBA00001946"/>
    </source>
</evidence>
<dbReference type="GO" id="GO:0000287">
    <property type="term" value="F:magnesium ion binding"/>
    <property type="evidence" value="ECO:0007669"/>
    <property type="project" value="UniProtKB-UniRule"/>
</dbReference>
<dbReference type="HAMAP" id="MF_00265">
    <property type="entry name" value="VapC_Nob1"/>
    <property type="match status" value="1"/>
</dbReference>
<evidence type="ECO:0000256" key="7">
    <source>
        <dbReference type="ARBA" id="ARBA00038093"/>
    </source>
</evidence>
<comment type="cofactor">
    <cofactor evidence="1 8">
        <name>Mg(2+)</name>
        <dbReference type="ChEBI" id="CHEBI:18420"/>
    </cofactor>
</comment>
<keyword evidence="2 8" id="KW-1277">Toxin-antitoxin system</keyword>
<dbReference type="InterPro" id="IPR029060">
    <property type="entry name" value="PIN-like_dom_sf"/>
</dbReference>
<evidence type="ECO:0000256" key="2">
    <source>
        <dbReference type="ARBA" id="ARBA00022649"/>
    </source>
</evidence>
<gene>
    <name evidence="8" type="primary">vapC</name>
    <name evidence="10" type="ORF">DWE98_16590</name>
</gene>
<dbReference type="CDD" id="cd18746">
    <property type="entry name" value="PIN_VapC4-5_FitB-like"/>
    <property type="match status" value="1"/>
</dbReference>
<keyword evidence="3 8" id="KW-0540">Nuclease</keyword>
<evidence type="ECO:0000313" key="10">
    <source>
        <dbReference type="EMBL" id="RDJ23754.1"/>
    </source>
</evidence>
<comment type="caution">
    <text evidence="10">The sequence shown here is derived from an EMBL/GenBank/DDBJ whole genome shotgun (WGS) entry which is preliminary data.</text>
</comment>
<dbReference type="InterPro" id="IPR022907">
    <property type="entry name" value="VapC_family"/>
</dbReference>
<comment type="function">
    <text evidence="8">Toxic component of a toxin-antitoxin (TA) system. An RNase.</text>
</comment>
<evidence type="ECO:0000256" key="5">
    <source>
        <dbReference type="ARBA" id="ARBA00022801"/>
    </source>
</evidence>
<evidence type="ECO:0000256" key="8">
    <source>
        <dbReference type="HAMAP-Rule" id="MF_00265"/>
    </source>
</evidence>
<dbReference type="AlphaFoldDB" id="A0A370L4Q1"/>
<name>A0A370L4Q1_9HYPH</name>
<dbReference type="RefSeq" id="WP_114830379.1">
    <property type="nucleotide sequence ID" value="NZ_QQTO01000035.1"/>
</dbReference>
<dbReference type="InterPro" id="IPR050556">
    <property type="entry name" value="Type_II_TA_system_RNase"/>
</dbReference>
<proteinExistence type="inferred from homology"/>
<evidence type="ECO:0000256" key="4">
    <source>
        <dbReference type="ARBA" id="ARBA00022723"/>
    </source>
</evidence>
<protein>
    <recommendedName>
        <fullName evidence="8">Ribonuclease VapC</fullName>
        <shortName evidence="8">RNase VapC</shortName>
        <ecNumber evidence="8">3.1.-.-</ecNumber>
    </recommendedName>
    <alternativeName>
        <fullName evidence="8">Toxin VapC</fullName>
    </alternativeName>
</protein>
<reference evidence="11" key="1">
    <citation type="submission" date="2018-07" db="EMBL/GenBank/DDBJ databases">
        <authorList>
            <person name="Safronova V.I."/>
            <person name="Chirak E.R."/>
            <person name="Sazanova A.L."/>
        </authorList>
    </citation>
    <scope>NUCLEOTIDE SEQUENCE [LARGE SCALE GENOMIC DNA]</scope>
    <source>
        <strain evidence="11">RCAM04685</strain>
    </source>
</reference>
<dbReference type="SUPFAM" id="SSF88723">
    <property type="entry name" value="PIN domain-like"/>
    <property type="match status" value="1"/>
</dbReference>
<keyword evidence="8" id="KW-0800">Toxin</keyword>
<dbReference type="Proteomes" id="UP000255207">
    <property type="component" value="Unassembled WGS sequence"/>
</dbReference>
<dbReference type="OrthoDB" id="7188375at2"/>
<keyword evidence="5 8" id="KW-0378">Hydrolase</keyword>
<dbReference type="InterPro" id="IPR002716">
    <property type="entry name" value="PIN_dom"/>
</dbReference>
<dbReference type="GO" id="GO:0090729">
    <property type="term" value="F:toxin activity"/>
    <property type="evidence" value="ECO:0007669"/>
    <property type="project" value="UniProtKB-KW"/>
</dbReference>
<organism evidence="10 11">
    <name type="scientific">Bosea caraganae</name>
    <dbReference type="NCBI Taxonomy" id="2763117"/>
    <lineage>
        <taxon>Bacteria</taxon>
        <taxon>Pseudomonadati</taxon>
        <taxon>Pseudomonadota</taxon>
        <taxon>Alphaproteobacteria</taxon>
        <taxon>Hyphomicrobiales</taxon>
        <taxon>Boseaceae</taxon>
        <taxon>Bosea</taxon>
    </lineage>
</organism>
<dbReference type="PANTHER" id="PTHR33653:SF1">
    <property type="entry name" value="RIBONUCLEASE VAPC2"/>
    <property type="match status" value="1"/>
</dbReference>
<feature type="domain" description="PIN" evidence="9">
    <location>
        <begin position="2"/>
        <end position="123"/>
    </location>
</feature>
<dbReference type="Gene3D" id="3.40.50.1010">
    <property type="entry name" value="5'-nuclease"/>
    <property type="match status" value="1"/>
</dbReference>
<keyword evidence="4 8" id="KW-0479">Metal-binding</keyword>
<evidence type="ECO:0000313" key="11">
    <source>
        <dbReference type="Proteomes" id="UP000255207"/>
    </source>
</evidence>
<evidence type="ECO:0000256" key="3">
    <source>
        <dbReference type="ARBA" id="ARBA00022722"/>
    </source>
</evidence>
<dbReference type="GO" id="GO:0016787">
    <property type="term" value="F:hydrolase activity"/>
    <property type="evidence" value="ECO:0007669"/>
    <property type="project" value="UniProtKB-KW"/>
</dbReference>
<keyword evidence="6 8" id="KW-0460">Magnesium</keyword>
<comment type="similarity">
    <text evidence="7 8">Belongs to the PINc/VapC protein family.</text>
</comment>